<evidence type="ECO:0000313" key="1">
    <source>
        <dbReference type="EMBL" id="MER9285856.1"/>
    </source>
</evidence>
<proteinExistence type="predicted"/>
<name>A0ACC6T1H3_9HYPH</name>
<protein>
    <submittedName>
        <fullName evidence="1">FAD-binding oxidoreductase</fullName>
    </submittedName>
</protein>
<organism evidence="1 2">
    <name type="scientific">Mesorhizobium australicum</name>
    <dbReference type="NCBI Taxonomy" id="536018"/>
    <lineage>
        <taxon>Bacteria</taxon>
        <taxon>Pseudomonadati</taxon>
        <taxon>Pseudomonadota</taxon>
        <taxon>Alphaproteobacteria</taxon>
        <taxon>Hyphomicrobiales</taxon>
        <taxon>Phyllobacteriaceae</taxon>
        <taxon>Mesorhizobium</taxon>
    </lineage>
</organism>
<keyword evidence="2" id="KW-1185">Reference proteome</keyword>
<evidence type="ECO:0000313" key="2">
    <source>
        <dbReference type="Proteomes" id="UP001480082"/>
    </source>
</evidence>
<gene>
    <name evidence="1" type="ORF">NKI81_18135</name>
</gene>
<sequence>MAEEQKGFRLSRRLLLGAAVFGGAVLWGGATVARLARGPSGPKNTGRIADVDGIALPLKPIASPPAFDPSLPWLAKGGDINDASGLSRTPVYGVVEVSEDEHIAKALAFARANGLKVSLAAIRHSMGGHAFDDNALVLDLRRFNKVTVDAVAKTMTLQPGACWHDIQIMLHPRFAVKAMQSTDIFSVGGSLSVNAHGMDHQAGSVAGSIRSMRVMMADGSVTICSPTENIELFRHVVGGYGLFGVVLEATLDIVDNAVYRTSREIIKSDDFPKFFAEVLEPNKDIGLFYGHLSTAPGNFLEDMIVYRYDKVAEQPPTDQPALGEPDGVGLKRVIMNMAKWGSAFQELKWFTEKTLEPKFESCTVPRSSALAQGEACLVTRNNPMHDSVPYLFNDLMGETDILHEYFIPRASYNPFVAEAREILRNQDLPVLNASVRIVHKEDVALTYAPEPAYSLVLYINQPADADGNAKMRALTRALIDVTINHGGRFFLPYQLHYTAKELLASYPELPAFLTAKRHYDPAELFSSTFYRAIKALSGVDARRRISGGTHPHRAVRWTGGRRGTSRL</sequence>
<comment type="caution">
    <text evidence="1">The sequence shown here is derived from an EMBL/GenBank/DDBJ whole genome shotgun (WGS) entry which is preliminary data.</text>
</comment>
<dbReference type="Proteomes" id="UP001480082">
    <property type="component" value="Unassembled WGS sequence"/>
</dbReference>
<dbReference type="EMBL" id="JAMYRI010000010">
    <property type="protein sequence ID" value="MER9285856.1"/>
    <property type="molecule type" value="Genomic_DNA"/>
</dbReference>
<accession>A0ACC6T1H3</accession>
<reference evidence="1 2" key="1">
    <citation type="journal article" date="2024" name="Proc. Natl. Acad. Sci. U.S.A.">
        <title>The evolutionary genomics of adaptation to stress in wild rhizobium bacteria.</title>
        <authorList>
            <person name="Kehlet-Delgado H."/>
            <person name="Montoya A.P."/>
            <person name="Jensen K.T."/>
            <person name="Wendlandt C.E."/>
            <person name="Dexheimer C."/>
            <person name="Roberts M."/>
            <person name="Torres Martinez L."/>
            <person name="Friesen M.L."/>
            <person name="Griffitts J.S."/>
            <person name="Porter S.S."/>
        </authorList>
    </citation>
    <scope>NUCLEOTIDE SEQUENCE [LARGE SCALE GENOMIC DNA]</scope>
    <source>
        <strain evidence="1 2">M0468</strain>
    </source>
</reference>